<evidence type="ECO:0000256" key="1">
    <source>
        <dbReference type="SAM" id="MobiDB-lite"/>
    </source>
</evidence>
<dbReference type="Proteomes" id="UP000481861">
    <property type="component" value="Unassembled WGS sequence"/>
</dbReference>
<gene>
    <name evidence="2" type="ORF">BDV95DRAFT_593399</name>
</gene>
<accession>A0A7C8I828</accession>
<name>A0A7C8I828_9PLEO</name>
<evidence type="ECO:0000313" key="3">
    <source>
        <dbReference type="Proteomes" id="UP000481861"/>
    </source>
</evidence>
<organism evidence="2 3">
    <name type="scientific">Massariosphaeria phaeospora</name>
    <dbReference type="NCBI Taxonomy" id="100035"/>
    <lineage>
        <taxon>Eukaryota</taxon>
        <taxon>Fungi</taxon>
        <taxon>Dikarya</taxon>
        <taxon>Ascomycota</taxon>
        <taxon>Pezizomycotina</taxon>
        <taxon>Dothideomycetes</taxon>
        <taxon>Pleosporomycetidae</taxon>
        <taxon>Pleosporales</taxon>
        <taxon>Pleosporales incertae sedis</taxon>
        <taxon>Massariosphaeria</taxon>
    </lineage>
</organism>
<feature type="compositionally biased region" description="Polar residues" evidence="1">
    <location>
        <begin position="125"/>
        <end position="135"/>
    </location>
</feature>
<keyword evidence="3" id="KW-1185">Reference proteome</keyword>
<feature type="region of interest" description="Disordered" evidence="1">
    <location>
        <begin position="1"/>
        <end position="40"/>
    </location>
</feature>
<evidence type="ECO:0000313" key="2">
    <source>
        <dbReference type="EMBL" id="KAF2873017.1"/>
    </source>
</evidence>
<dbReference type="AlphaFoldDB" id="A0A7C8I828"/>
<reference evidence="2 3" key="1">
    <citation type="submission" date="2020-01" db="EMBL/GenBank/DDBJ databases">
        <authorList>
            <consortium name="DOE Joint Genome Institute"/>
            <person name="Haridas S."/>
            <person name="Albert R."/>
            <person name="Binder M."/>
            <person name="Bloem J."/>
            <person name="Labutti K."/>
            <person name="Salamov A."/>
            <person name="Andreopoulos B."/>
            <person name="Baker S.E."/>
            <person name="Barry K."/>
            <person name="Bills G."/>
            <person name="Bluhm B.H."/>
            <person name="Cannon C."/>
            <person name="Castanera R."/>
            <person name="Culley D.E."/>
            <person name="Daum C."/>
            <person name="Ezra D."/>
            <person name="Gonzalez J.B."/>
            <person name="Henrissat B."/>
            <person name="Kuo A."/>
            <person name="Liang C."/>
            <person name="Lipzen A."/>
            <person name="Lutzoni F."/>
            <person name="Magnuson J."/>
            <person name="Mondo S."/>
            <person name="Nolan M."/>
            <person name="Ohm R."/>
            <person name="Pangilinan J."/>
            <person name="Park H.-J.H."/>
            <person name="Ramirez L."/>
            <person name="Alfaro M."/>
            <person name="Sun H."/>
            <person name="Tritt A."/>
            <person name="Yoshinaga Y."/>
            <person name="Zwiers L.-H.L."/>
            <person name="Turgeon B.G."/>
            <person name="Goodwin S.B."/>
            <person name="Spatafora J.W."/>
            <person name="Crous P.W."/>
            <person name="Grigoriev I.V."/>
        </authorList>
    </citation>
    <scope>NUCLEOTIDE SEQUENCE [LARGE SCALE GENOMIC DNA]</scope>
    <source>
        <strain evidence="2 3">CBS 611.86</strain>
    </source>
</reference>
<protein>
    <submittedName>
        <fullName evidence="2">Uncharacterized protein</fullName>
    </submittedName>
</protein>
<comment type="caution">
    <text evidence="2">The sequence shown here is derived from an EMBL/GenBank/DDBJ whole genome shotgun (WGS) entry which is preliminary data.</text>
</comment>
<dbReference type="EMBL" id="JAADJZ010000008">
    <property type="protein sequence ID" value="KAF2873017.1"/>
    <property type="molecule type" value="Genomic_DNA"/>
</dbReference>
<proteinExistence type="predicted"/>
<feature type="region of interest" description="Disordered" evidence="1">
    <location>
        <begin position="113"/>
        <end position="137"/>
    </location>
</feature>
<sequence>MRVRRIPPGHSSNSHPMYLEPFHSTSQPSKPAVSPIPRASPAPVAAHRVKRHIHDPYKQVLIKQTPKTTNRVPYIGIYPLKESPQCPRPHQAHNLITHQPCPTTFGFPISNLQSPISPAARESGEQQQQHRSSPSEVVRNALAEARLEKRRSFFQGSFLENGYGRELAYPALVTTGMLPSLLLNVNFVKERLMKPRPPMKPNGVTE</sequence>